<dbReference type="SUPFAM" id="SSF52402">
    <property type="entry name" value="Adenine nucleotide alpha hydrolases-like"/>
    <property type="match status" value="1"/>
</dbReference>
<dbReference type="Pfam" id="PF00582">
    <property type="entry name" value="Usp"/>
    <property type="match status" value="1"/>
</dbReference>
<dbReference type="CDD" id="cd00293">
    <property type="entry name" value="USP-like"/>
    <property type="match status" value="1"/>
</dbReference>
<dbReference type="Gene3D" id="3.40.50.620">
    <property type="entry name" value="HUPs"/>
    <property type="match status" value="1"/>
</dbReference>
<feature type="domain" description="UspA" evidence="2">
    <location>
        <begin position="25"/>
        <end position="159"/>
    </location>
</feature>
<gene>
    <name evidence="3" type="ORF">BCF53_10973</name>
</gene>
<dbReference type="EMBL" id="SLZR01000009">
    <property type="protein sequence ID" value="TCS40364.1"/>
    <property type="molecule type" value="Genomic_DNA"/>
</dbReference>
<proteinExistence type="inferred from homology"/>
<organism evidence="3 4">
    <name type="scientific">Reinekea marinisedimentorum</name>
    <dbReference type="NCBI Taxonomy" id="230495"/>
    <lineage>
        <taxon>Bacteria</taxon>
        <taxon>Pseudomonadati</taxon>
        <taxon>Pseudomonadota</taxon>
        <taxon>Gammaproteobacteria</taxon>
        <taxon>Oceanospirillales</taxon>
        <taxon>Saccharospirillaceae</taxon>
        <taxon>Reinekea</taxon>
    </lineage>
</organism>
<comment type="caution">
    <text evidence="3">The sequence shown here is derived from an EMBL/GenBank/DDBJ whole genome shotgun (WGS) entry which is preliminary data.</text>
</comment>
<reference evidence="3 4" key="1">
    <citation type="submission" date="2019-03" db="EMBL/GenBank/DDBJ databases">
        <title>Genomic Encyclopedia of Archaeal and Bacterial Type Strains, Phase II (KMG-II): from individual species to whole genera.</title>
        <authorList>
            <person name="Goeker M."/>
        </authorList>
    </citation>
    <scope>NUCLEOTIDE SEQUENCE [LARGE SCALE GENOMIC DNA]</scope>
    <source>
        <strain evidence="3 4">DSM 15388</strain>
    </source>
</reference>
<dbReference type="InterPro" id="IPR014729">
    <property type="entry name" value="Rossmann-like_a/b/a_fold"/>
</dbReference>
<protein>
    <submittedName>
        <fullName evidence="3">Nucleotide-binding universal stress UspA family protein</fullName>
    </submittedName>
</protein>
<name>A0A4R3I3G5_9GAMM</name>
<accession>A0A4R3I3G5</accession>
<dbReference type="PANTHER" id="PTHR46268">
    <property type="entry name" value="STRESS RESPONSE PROTEIN NHAX"/>
    <property type="match status" value="1"/>
</dbReference>
<dbReference type="InterPro" id="IPR006016">
    <property type="entry name" value="UspA"/>
</dbReference>
<evidence type="ECO:0000313" key="3">
    <source>
        <dbReference type="EMBL" id="TCS40364.1"/>
    </source>
</evidence>
<keyword evidence="4" id="KW-1185">Reference proteome</keyword>
<comment type="similarity">
    <text evidence="1">Belongs to the universal stress protein A family.</text>
</comment>
<evidence type="ECO:0000313" key="4">
    <source>
        <dbReference type="Proteomes" id="UP000295793"/>
    </source>
</evidence>
<dbReference type="AlphaFoldDB" id="A0A4R3I3G5"/>
<evidence type="ECO:0000259" key="2">
    <source>
        <dbReference type="Pfam" id="PF00582"/>
    </source>
</evidence>
<sequence>MRDMAEIPAVAKLKLTTGSMVEYIMYKTIVAPVDISEVPMSERILAKALFHLQYSDCIVHLLAIAPESTGAEQTDELSIALMGFVAEHIAAHAGKEDHVKLVVKKGAPADQILAYSREVNADLIILGRHRTAGSQLGRPALGSTTVKVSSQAEADISIIKKVE</sequence>
<dbReference type="Proteomes" id="UP000295793">
    <property type="component" value="Unassembled WGS sequence"/>
</dbReference>
<evidence type="ECO:0000256" key="1">
    <source>
        <dbReference type="ARBA" id="ARBA00008791"/>
    </source>
</evidence>
<dbReference type="PANTHER" id="PTHR46268:SF6">
    <property type="entry name" value="UNIVERSAL STRESS PROTEIN UP12"/>
    <property type="match status" value="1"/>
</dbReference>